<feature type="transmembrane region" description="Helical" evidence="7">
    <location>
        <begin position="141"/>
        <end position="158"/>
    </location>
</feature>
<sequence length="319" mass="34918">MLVFSNTLIAVLQNFQNWSDYVTDRRKGQIGLIFVTMIWGSGFVVSAISLEYFSPYQILTLRFLLAFILMGALFFSQLKHAGKKTYLKGIGLGSILYLAFLFQTVGLVYTTPSKNAFLTAFNVVLVPFIGALFFRRKVTAPAIIGALLSISGIAVISLNDFHGINFGDLLTLVCALFFALQIIFTNRFVLGENIYALTTIQMGTAAVLGVIVSLARGEFTLPSAGEGYYSILYLGVISTMLAFLVQTASQQFTKETETAIILSMEAVFGMVASALFLKEAITLRMLIGAALILAGVLIVELKPKKEKMNQSFGNLDIRD</sequence>
<evidence type="ECO:0000256" key="6">
    <source>
        <dbReference type="ARBA" id="ARBA00023136"/>
    </source>
</evidence>
<evidence type="ECO:0000313" key="10">
    <source>
        <dbReference type="Proteomes" id="UP000589373"/>
    </source>
</evidence>
<feature type="domain" description="EamA" evidence="8">
    <location>
        <begin position="27"/>
        <end position="157"/>
    </location>
</feature>
<evidence type="ECO:0000313" key="9">
    <source>
        <dbReference type="EMBL" id="NLD32445.1"/>
    </source>
</evidence>
<feature type="domain" description="EamA" evidence="8">
    <location>
        <begin position="166"/>
        <end position="299"/>
    </location>
</feature>
<dbReference type="AlphaFoldDB" id="A0A847D728"/>
<dbReference type="EMBL" id="JAAZCD010000215">
    <property type="protein sequence ID" value="NLD32445.1"/>
    <property type="molecule type" value="Genomic_DNA"/>
</dbReference>
<dbReference type="SUPFAM" id="SSF103481">
    <property type="entry name" value="Multidrug resistance efflux transporter EmrE"/>
    <property type="match status" value="2"/>
</dbReference>
<gene>
    <name evidence="9" type="ORF">GX662_09380</name>
</gene>
<organism evidence="9 10">
    <name type="scientific">Trichococcus flocculiformis</name>
    <dbReference type="NCBI Taxonomy" id="82803"/>
    <lineage>
        <taxon>Bacteria</taxon>
        <taxon>Bacillati</taxon>
        <taxon>Bacillota</taxon>
        <taxon>Bacilli</taxon>
        <taxon>Lactobacillales</taxon>
        <taxon>Carnobacteriaceae</taxon>
        <taxon>Trichococcus</taxon>
    </lineage>
</organism>
<keyword evidence="4 7" id="KW-0812">Transmembrane</keyword>
<feature type="transmembrane region" description="Helical" evidence="7">
    <location>
        <begin position="30"/>
        <end position="50"/>
    </location>
</feature>
<proteinExistence type="inferred from homology"/>
<feature type="transmembrane region" description="Helical" evidence="7">
    <location>
        <begin position="164"/>
        <end position="183"/>
    </location>
</feature>
<evidence type="ECO:0000256" key="1">
    <source>
        <dbReference type="ARBA" id="ARBA00004651"/>
    </source>
</evidence>
<protein>
    <submittedName>
        <fullName evidence="9">DMT family transporter</fullName>
    </submittedName>
</protein>
<dbReference type="Proteomes" id="UP000589373">
    <property type="component" value="Unassembled WGS sequence"/>
</dbReference>
<reference evidence="9 10" key="1">
    <citation type="journal article" date="2020" name="Biotechnol. Biofuels">
        <title>New insights from the biogas microbiome by comprehensive genome-resolved metagenomics of nearly 1600 species originating from multiple anaerobic digesters.</title>
        <authorList>
            <person name="Campanaro S."/>
            <person name="Treu L."/>
            <person name="Rodriguez-R L.M."/>
            <person name="Kovalovszki A."/>
            <person name="Ziels R.M."/>
            <person name="Maus I."/>
            <person name="Zhu X."/>
            <person name="Kougias P.G."/>
            <person name="Basile A."/>
            <person name="Luo G."/>
            <person name="Schluter A."/>
            <person name="Konstantinidis K.T."/>
            <person name="Angelidaki I."/>
        </authorList>
    </citation>
    <scope>NUCLEOTIDE SEQUENCE [LARGE SCALE GENOMIC DNA]</scope>
    <source>
        <strain evidence="9">AS07pgkLD_105</strain>
    </source>
</reference>
<dbReference type="GO" id="GO:0005886">
    <property type="term" value="C:plasma membrane"/>
    <property type="evidence" value="ECO:0007669"/>
    <property type="project" value="UniProtKB-SubCell"/>
</dbReference>
<keyword evidence="3" id="KW-1003">Cell membrane</keyword>
<comment type="similarity">
    <text evidence="2">Belongs to the EamA transporter family.</text>
</comment>
<feature type="transmembrane region" description="Helical" evidence="7">
    <location>
        <begin position="116"/>
        <end position="134"/>
    </location>
</feature>
<feature type="transmembrane region" description="Helical" evidence="7">
    <location>
        <begin position="258"/>
        <end position="277"/>
    </location>
</feature>
<evidence type="ECO:0000256" key="7">
    <source>
        <dbReference type="SAM" id="Phobius"/>
    </source>
</evidence>
<dbReference type="Pfam" id="PF00892">
    <property type="entry name" value="EamA"/>
    <property type="match status" value="2"/>
</dbReference>
<evidence type="ECO:0000256" key="5">
    <source>
        <dbReference type="ARBA" id="ARBA00022989"/>
    </source>
</evidence>
<evidence type="ECO:0000256" key="3">
    <source>
        <dbReference type="ARBA" id="ARBA00022475"/>
    </source>
</evidence>
<comment type="subcellular location">
    <subcellularLocation>
        <location evidence="1">Cell membrane</location>
        <topology evidence="1">Multi-pass membrane protein</topology>
    </subcellularLocation>
</comment>
<dbReference type="InterPro" id="IPR037185">
    <property type="entry name" value="EmrE-like"/>
</dbReference>
<evidence type="ECO:0000259" key="8">
    <source>
        <dbReference type="Pfam" id="PF00892"/>
    </source>
</evidence>
<accession>A0A847D728</accession>
<evidence type="ECO:0000256" key="4">
    <source>
        <dbReference type="ARBA" id="ARBA00022692"/>
    </source>
</evidence>
<feature type="transmembrane region" description="Helical" evidence="7">
    <location>
        <begin position="87"/>
        <end position="110"/>
    </location>
</feature>
<feature type="transmembrane region" description="Helical" evidence="7">
    <location>
        <begin position="227"/>
        <end position="246"/>
    </location>
</feature>
<keyword evidence="6 7" id="KW-0472">Membrane</keyword>
<dbReference type="PANTHER" id="PTHR42920:SF5">
    <property type="entry name" value="EAMA DOMAIN-CONTAINING PROTEIN"/>
    <property type="match status" value="1"/>
</dbReference>
<evidence type="ECO:0000256" key="2">
    <source>
        <dbReference type="ARBA" id="ARBA00007362"/>
    </source>
</evidence>
<comment type="caution">
    <text evidence="9">The sequence shown here is derived from an EMBL/GenBank/DDBJ whole genome shotgun (WGS) entry which is preliminary data.</text>
</comment>
<dbReference type="PANTHER" id="PTHR42920">
    <property type="entry name" value="OS03G0707200 PROTEIN-RELATED"/>
    <property type="match status" value="1"/>
</dbReference>
<dbReference type="Gene3D" id="1.10.3730.20">
    <property type="match status" value="1"/>
</dbReference>
<dbReference type="InterPro" id="IPR000620">
    <property type="entry name" value="EamA_dom"/>
</dbReference>
<dbReference type="InterPro" id="IPR051258">
    <property type="entry name" value="Diverse_Substrate_Transporter"/>
</dbReference>
<feature type="transmembrane region" description="Helical" evidence="7">
    <location>
        <begin position="283"/>
        <end position="301"/>
    </location>
</feature>
<feature type="transmembrane region" description="Helical" evidence="7">
    <location>
        <begin position="56"/>
        <end position="75"/>
    </location>
</feature>
<name>A0A847D728_9LACT</name>
<feature type="transmembrane region" description="Helical" evidence="7">
    <location>
        <begin position="195"/>
        <end position="215"/>
    </location>
</feature>
<keyword evidence="5 7" id="KW-1133">Transmembrane helix</keyword>